<keyword evidence="1" id="KW-0488">Methylation</keyword>
<proteinExistence type="predicted"/>
<protein>
    <submittedName>
        <fullName evidence="3">Pilin</fullName>
    </submittedName>
</protein>
<feature type="transmembrane region" description="Helical" evidence="2">
    <location>
        <begin position="12"/>
        <end position="31"/>
    </location>
</feature>
<dbReference type="InterPro" id="IPR045584">
    <property type="entry name" value="Pilin-like"/>
</dbReference>
<dbReference type="EMBL" id="DTDJ01000023">
    <property type="protein sequence ID" value="HGL17247.1"/>
    <property type="molecule type" value="Genomic_DNA"/>
</dbReference>
<evidence type="ECO:0000256" key="1">
    <source>
        <dbReference type="ARBA" id="ARBA00022481"/>
    </source>
</evidence>
<evidence type="ECO:0000313" key="3">
    <source>
        <dbReference type="EMBL" id="HGL17247.1"/>
    </source>
</evidence>
<sequence length="160" mass="18151">MILKKAFTLIELVVVIAVLSILAAIAIPYFWNSRIKAFNSTAEADIANFRTFLELVYADHQHYPLIQRNMTTGEVVFTLPEATYDSVRFLTSSKVYIGYKTDADRITYVAIAKHIDGDSYYGVDSDSPLLYYKKNRSYVGHIDNVTLPEPHVEALDFDNS</sequence>
<keyword evidence="2" id="KW-0472">Membrane</keyword>
<dbReference type="SUPFAM" id="SSF54523">
    <property type="entry name" value="Pili subunits"/>
    <property type="match status" value="1"/>
</dbReference>
<comment type="caution">
    <text evidence="3">The sequence shown here is derived from an EMBL/GenBank/DDBJ whole genome shotgun (WGS) entry which is preliminary data.</text>
</comment>
<reference evidence="3" key="1">
    <citation type="journal article" date="2020" name="mSystems">
        <title>Genome- and Community-Level Interaction Insights into Carbon Utilization and Element Cycling Functions of Hydrothermarchaeota in Hydrothermal Sediment.</title>
        <authorList>
            <person name="Zhou Z."/>
            <person name="Liu Y."/>
            <person name="Xu W."/>
            <person name="Pan J."/>
            <person name="Luo Z.H."/>
            <person name="Li M."/>
        </authorList>
    </citation>
    <scope>NUCLEOTIDE SEQUENCE [LARGE SCALE GENOMIC DNA]</scope>
    <source>
        <strain evidence="3">SpSt-69</strain>
    </source>
</reference>
<dbReference type="InterPro" id="IPR012902">
    <property type="entry name" value="N_methyl_site"/>
</dbReference>
<keyword evidence="2" id="KW-0812">Transmembrane</keyword>
<name>A0A7V4E3T8_UNCW3</name>
<dbReference type="AlphaFoldDB" id="A0A7V4E3T8"/>
<accession>A0A7V4E3T8</accession>
<dbReference type="GO" id="GO:0015627">
    <property type="term" value="C:type II protein secretion system complex"/>
    <property type="evidence" value="ECO:0007669"/>
    <property type="project" value="InterPro"/>
</dbReference>
<keyword evidence="2" id="KW-1133">Transmembrane helix</keyword>
<evidence type="ECO:0000256" key="2">
    <source>
        <dbReference type="SAM" id="Phobius"/>
    </source>
</evidence>
<dbReference type="PRINTS" id="PR00813">
    <property type="entry name" value="BCTERIALGSPG"/>
</dbReference>
<dbReference type="Pfam" id="PF07963">
    <property type="entry name" value="N_methyl"/>
    <property type="match status" value="1"/>
</dbReference>
<dbReference type="InterPro" id="IPR000983">
    <property type="entry name" value="Bac_GSPG_pilin"/>
</dbReference>
<dbReference type="GO" id="GO:0015628">
    <property type="term" value="P:protein secretion by the type II secretion system"/>
    <property type="evidence" value="ECO:0007669"/>
    <property type="project" value="InterPro"/>
</dbReference>
<organism evidence="3">
    <name type="scientific">candidate division WOR-3 bacterium</name>
    <dbReference type="NCBI Taxonomy" id="2052148"/>
    <lineage>
        <taxon>Bacteria</taxon>
        <taxon>Bacteria division WOR-3</taxon>
    </lineage>
</organism>
<dbReference type="NCBIfam" id="TIGR02532">
    <property type="entry name" value="IV_pilin_GFxxxE"/>
    <property type="match status" value="1"/>
</dbReference>
<gene>
    <name evidence="3" type="ORF">ENU66_02790</name>
</gene>
<dbReference type="Gene3D" id="3.30.700.10">
    <property type="entry name" value="Glycoprotein, Type 4 Pilin"/>
    <property type="match status" value="1"/>
</dbReference>